<dbReference type="GO" id="GO:0009116">
    <property type="term" value="P:nucleoside metabolic process"/>
    <property type="evidence" value="ECO:0007669"/>
    <property type="project" value="InterPro"/>
</dbReference>
<evidence type="ECO:0000259" key="10">
    <source>
        <dbReference type="Pfam" id="PF01048"/>
    </source>
</evidence>
<evidence type="ECO:0000256" key="3">
    <source>
        <dbReference type="ARBA" id="ARBA00006751"/>
    </source>
</evidence>
<keyword evidence="5 8" id="KW-0328">Glycosyltransferase</keyword>
<dbReference type="NCBIfam" id="TIGR01700">
    <property type="entry name" value="PNPH"/>
    <property type="match status" value="1"/>
</dbReference>
<feature type="binding site" evidence="9">
    <location>
        <position position="193"/>
    </location>
    <ligand>
        <name>a purine D-ribonucleoside</name>
        <dbReference type="ChEBI" id="CHEBI:142355"/>
    </ligand>
</feature>
<dbReference type="InterPro" id="IPR035994">
    <property type="entry name" value="Nucleoside_phosphorylase_sf"/>
</dbReference>
<dbReference type="SUPFAM" id="SSF53167">
    <property type="entry name" value="Purine and uridine phosphorylases"/>
    <property type="match status" value="1"/>
</dbReference>
<dbReference type="PIRSF" id="PIRSF000477">
    <property type="entry name" value="PurNPase"/>
    <property type="match status" value="1"/>
</dbReference>
<accession>A0A9D2S053</accession>
<sequence>MLPYERLQACVAAIRQKTDFAPRTALVLGSGLGGFGERLALEAAVDYKDIPGFPVSTVPGHQGRFLFGFVGEEPVVAMQGRVHYYEGYAMEDVVLPIRVMGLLGAKRLVLTNAAGGIGPGLEAGDLMLLTGHIAAFVPSPLIGPNVEELGPRFPDMTEAYSPRLREKALAAARRLGIPLKEGVYLQTTGPQYETPAEIRMFAALGANAVGMSTACEAIAARHMGLEVCGISCITNLAAGLSGKELSHQEVQETADRVAQQFQSLVWELLSTVEA</sequence>
<dbReference type="AlphaFoldDB" id="A0A9D2S053"/>
<evidence type="ECO:0000256" key="9">
    <source>
        <dbReference type="PIRSR" id="PIRSR000477-2"/>
    </source>
</evidence>
<dbReference type="GO" id="GO:0005737">
    <property type="term" value="C:cytoplasm"/>
    <property type="evidence" value="ECO:0007669"/>
    <property type="project" value="TreeGrafter"/>
</dbReference>
<comment type="catalytic activity">
    <reaction evidence="7">
        <text>a purine 2'-deoxy-D-ribonucleoside + phosphate = a purine nucleobase + 2-deoxy-alpha-D-ribose 1-phosphate</text>
        <dbReference type="Rhea" id="RHEA:36431"/>
        <dbReference type="ChEBI" id="CHEBI:26386"/>
        <dbReference type="ChEBI" id="CHEBI:43474"/>
        <dbReference type="ChEBI" id="CHEBI:57259"/>
        <dbReference type="ChEBI" id="CHEBI:142361"/>
        <dbReference type="EC" id="2.4.2.1"/>
    </reaction>
</comment>
<name>A0A9D2S053_9FIRM</name>
<organism evidence="11 12">
    <name type="scientific">Candidatus Acutalibacter ornithocaccae</name>
    <dbReference type="NCBI Taxonomy" id="2838416"/>
    <lineage>
        <taxon>Bacteria</taxon>
        <taxon>Bacillati</taxon>
        <taxon>Bacillota</taxon>
        <taxon>Clostridia</taxon>
        <taxon>Eubacteriales</taxon>
        <taxon>Acutalibacteraceae</taxon>
        <taxon>Acutalibacter</taxon>
    </lineage>
</organism>
<comment type="caution">
    <text evidence="11">The sequence shown here is derived from an EMBL/GenBank/DDBJ whole genome shotgun (WGS) entry which is preliminary data.</text>
</comment>
<dbReference type="InterPro" id="IPR011268">
    <property type="entry name" value="Purine_phosphorylase"/>
</dbReference>
<dbReference type="Pfam" id="PF01048">
    <property type="entry name" value="PNP_UDP_1"/>
    <property type="match status" value="1"/>
</dbReference>
<reference evidence="11" key="2">
    <citation type="submission" date="2021-04" db="EMBL/GenBank/DDBJ databases">
        <authorList>
            <person name="Gilroy R."/>
        </authorList>
    </citation>
    <scope>NUCLEOTIDE SEQUENCE</scope>
    <source>
        <strain evidence="11">ChiBcolR8-3208</strain>
    </source>
</reference>
<feature type="binding site" evidence="9">
    <location>
        <position position="212"/>
    </location>
    <ligand>
        <name>phosphate</name>
        <dbReference type="ChEBI" id="CHEBI:43474"/>
    </ligand>
</feature>
<evidence type="ECO:0000256" key="5">
    <source>
        <dbReference type="ARBA" id="ARBA00022676"/>
    </source>
</evidence>
<evidence type="ECO:0000256" key="1">
    <source>
        <dbReference type="ARBA" id="ARBA00002678"/>
    </source>
</evidence>
<comment type="function">
    <text evidence="1">The purine nucleoside phosphorylases catalyze the phosphorolytic breakdown of the N-glycosidic bond in the beta-(deoxy)ribonucleoside molecules, with the formation of the corresponding free purine bases and pentose-1-phosphate. Cleaves guanosine, inosine, 2'-deoxyguanosine and 2'-deoxyinosine.</text>
</comment>
<evidence type="ECO:0000256" key="2">
    <source>
        <dbReference type="ARBA" id="ARBA00005058"/>
    </source>
</evidence>
<protein>
    <recommendedName>
        <fullName evidence="8">Purine nucleoside phosphorylase</fullName>
        <ecNumber evidence="8">2.4.2.1</ecNumber>
    </recommendedName>
    <alternativeName>
        <fullName evidence="8">Inosine-guanosine phosphorylase</fullName>
    </alternativeName>
</protein>
<reference evidence="11" key="1">
    <citation type="journal article" date="2021" name="PeerJ">
        <title>Extensive microbial diversity within the chicken gut microbiome revealed by metagenomics and culture.</title>
        <authorList>
            <person name="Gilroy R."/>
            <person name="Ravi A."/>
            <person name="Getino M."/>
            <person name="Pursley I."/>
            <person name="Horton D.L."/>
            <person name="Alikhan N.F."/>
            <person name="Baker D."/>
            <person name="Gharbi K."/>
            <person name="Hall N."/>
            <person name="Watson M."/>
            <person name="Adriaenssens E.M."/>
            <person name="Foster-Nyarko E."/>
            <person name="Jarju S."/>
            <person name="Secka A."/>
            <person name="Antonio M."/>
            <person name="Oren A."/>
            <person name="Chaudhuri R.R."/>
            <person name="La Ragione R."/>
            <person name="Hildebrand F."/>
            <person name="Pallen M.J."/>
        </authorList>
    </citation>
    <scope>NUCLEOTIDE SEQUENCE</scope>
    <source>
        <strain evidence="11">ChiBcolR8-3208</strain>
    </source>
</reference>
<dbReference type="PROSITE" id="PS01240">
    <property type="entry name" value="PNP_MTAP_2"/>
    <property type="match status" value="1"/>
</dbReference>
<dbReference type="NCBIfam" id="NF006054">
    <property type="entry name" value="PRK08202.1"/>
    <property type="match status" value="1"/>
</dbReference>
<comment type="subunit">
    <text evidence="4">Homotrimer.</text>
</comment>
<feature type="binding site" evidence="9">
    <location>
        <begin position="81"/>
        <end position="83"/>
    </location>
    <ligand>
        <name>phosphate</name>
        <dbReference type="ChEBI" id="CHEBI:43474"/>
    </ligand>
</feature>
<feature type="binding site" evidence="9">
    <location>
        <position position="30"/>
    </location>
    <ligand>
        <name>phosphate</name>
        <dbReference type="ChEBI" id="CHEBI:43474"/>
    </ligand>
</feature>
<comment type="pathway">
    <text evidence="2 8">Purine metabolism; purine nucleoside salvage.</text>
</comment>
<comment type="similarity">
    <text evidence="3 8">Belongs to the PNP/MTAP phosphorylase family.</text>
</comment>
<dbReference type="InterPro" id="IPR011270">
    <property type="entry name" value="Pur_Nuc_Pase_Ino/Guo-sp"/>
</dbReference>
<feature type="binding site" evidence="9">
    <location>
        <position position="235"/>
    </location>
    <ligand>
        <name>a purine D-ribonucleoside</name>
        <dbReference type="ChEBI" id="CHEBI:142355"/>
    </ligand>
</feature>
<feature type="binding site" evidence="9">
    <location>
        <position position="113"/>
    </location>
    <ligand>
        <name>phosphate</name>
        <dbReference type="ChEBI" id="CHEBI:43474"/>
    </ligand>
</feature>
<evidence type="ECO:0000256" key="7">
    <source>
        <dbReference type="ARBA" id="ARBA00048556"/>
    </source>
</evidence>
<dbReference type="PANTHER" id="PTHR11904:SF9">
    <property type="entry name" value="PURINE NUCLEOSIDE PHOSPHORYLASE-RELATED"/>
    <property type="match status" value="1"/>
</dbReference>
<keyword evidence="6 8" id="KW-0808">Transferase</keyword>
<feature type="binding site" evidence="9">
    <location>
        <position position="61"/>
    </location>
    <ligand>
        <name>phosphate</name>
        <dbReference type="ChEBI" id="CHEBI:43474"/>
    </ligand>
</feature>
<gene>
    <name evidence="11" type="ORF">H9942_09985</name>
</gene>
<proteinExistence type="inferred from homology"/>
<evidence type="ECO:0000313" key="12">
    <source>
        <dbReference type="Proteomes" id="UP000824214"/>
    </source>
</evidence>
<dbReference type="PANTHER" id="PTHR11904">
    <property type="entry name" value="METHYLTHIOADENOSINE/PURINE NUCLEOSIDE PHOSPHORYLASE"/>
    <property type="match status" value="1"/>
</dbReference>
<evidence type="ECO:0000256" key="8">
    <source>
        <dbReference type="PIRNR" id="PIRNR000477"/>
    </source>
</evidence>
<dbReference type="EC" id="2.4.2.1" evidence="8"/>
<feature type="domain" description="Nucleoside phosphorylase" evidence="10">
    <location>
        <begin position="32"/>
        <end position="269"/>
    </location>
</feature>
<dbReference type="Gene3D" id="3.40.50.1580">
    <property type="entry name" value="Nucleoside phosphorylase domain"/>
    <property type="match status" value="1"/>
</dbReference>
<dbReference type="NCBIfam" id="TIGR01697">
    <property type="entry name" value="PNPH-PUNA-XAPA"/>
    <property type="match status" value="1"/>
</dbReference>
<dbReference type="GO" id="GO:0004731">
    <property type="term" value="F:purine-nucleoside phosphorylase activity"/>
    <property type="evidence" value="ECO:0007669"/>
    <property type="project" value="UniProtKB-EC"/>
</dbReference>
<dbReference type="InterPro" id="IPR018099">
    <property type="entry name" value="Purine_phosphorylase-2_CS"/>
</dbReference>
<evidence type="ECO:0000313" key="11">
    <source>
        <dbReference type="EMBL" id="HJB38376.1"/>
    </source>
</evidence>
<dbReference type="EMBL" id="DWXZ01000213">
    <property type="protein sequence ID" value="HJB38376.1"/>
    <property type="molecule type" value="Genomic_DNA"/>
</dbReference>
<dbReference type="InterPro" id="IPR000845">
    <property type="entry name" value="Nucleoside_phosphorylase_d"/>
</dbReference>
<dbReference type="CDD" id="cd09009">
    <property type="entry name" value="PNP-EcPNPII_like"/>
    <property type="match status" value="1"/>
</dbReference>
<dbReference type="Proteomes" id="UP000824214">
    <property type="component" value="Unassembled WGS sequence"/>
</dbReference>
<evidence type="ECO:0000256" key="4">
    <source>
        <dbReference type="ARBA" id="ARBA00011233"/>
    </source>
</evidence>
<evidence type="ECO:0000256" key="6">
    <source>
        <dbReference type="ARBA" id="ARBA00022679"/>
    </source>
</evidence>